<dbReference type="KEGG" id="mro:MROS_0810"/>
<evidence type="ECO:0000313" key="1">
    <source>
        <dbReference type="EMBL" id="AFN74051.1"/>
    </source>
</evidence>
<dbReference type="PANTHER" id="PTHR38471:SF2">
    <property type="entry name" value="FOUR HELIX BUNDLE PROTEIN"/>
    <property type="match status" value="1"/>
</dbReference>
<dbReference type="RefSeq" id="WP_014855487.1">
    <property type="nucleotide sequence ID" value="NC_018178.1"/>
</dbReference>
<keyword evidence="2" id="KW-1185">Reference proteome</keyword>
<gene>
    <name evidence="1" type="ordered locus">MROS_0810</name>
</gene>
<dbReference type="AlphaFoldDB" id="I7A2A3"/>
<dbReference type="STRING" id="1191523.MROS_0810"/>
<dbReference type="NCBIfam" id="TIGR02436">
    <property type="entry name" value="four helix bundle protein"/>
    <property type="match status" value="1"/>
</dbReference>
<dbReference type="Gene3D" id="1.20.1440.60">
    <property type="entry name" value="23S rRNA-intervening sequence"/>
    <property type="match status" value="1"/>
</dbReference>
<dbReference type="CDD" id="cd16377">
    <property type="entry name" value="23S_rRNA_IVP_like"/>
    <property type="match status" value="1"/>
</dbReference>
<sequence>MIRKFEDLKVWQDARMFVNVVYNLTNSDVFRKDYGLKDQIQRASVSIMNNIAEGFERDNNKEFVKFLLYAKGSAGEVRSLLYIAYDLHYIAKEEFETALEQSLNIIKQISKFISYLKTKTN</sequence>
<dbReference type="Proteomes" id="UP000009011">
    <property type="component" value="Chromosome"/>
</dbReference>
<organism evidence="1 2">
    <name type="scientific">Melioribacter roseus (strain DSM 23840 / JCM 17771 / VKM B-2668 / P3M-2)</name>
    <dbReference type="NCBI Taxonomy" id="1191523"/>
    <lineage>
        <taxon>Bacteria</taxon>
        <taxon>Pseudomonadati</taxon>
        <taxon>Ignavibacteriota</taxon>
        <taxon>Ignavibacteria</taxon>
        <taxon>Ignavibacteriales</taxon>
        <taxon>Melioribacteraceae</taxon>
        <taxon>Melioribacter</taxon>
    </lineage>
</organism>
<dbReference type="InterPro" id="IPR012657">
    <property type="entry name" value="23S_rRNA-intervening_sequence"/>
</dbReference>
<accession>I7A2A3</accession>
<dbReference type="Pfam" id="PF05635">
    <property type="entry name" value="23S_rRNA_IVP"/>
    <property type="match status" value="1"/>
</dbReference>
<dbReference type="PANTHER" id="PTHR38471">
    <property type="entry name" value="FOUR HELIX BUNDLE PROTEIN"/>
    <property type="match status" value="1"/>
</dbReference>
<dbReference type="InterPro" id="IPR036583">
    <property type="entry name" value="23S_rRNA_IVS_sf"/>
</dbReference>
<name>I7A2A3_MELRP</name>
<evidence type="ECO:0000313" key="2">
    <source>
        <dbReference type="Proteomes" id="UP000009011"/>
    </source>
</evidence>
<keyword evidence="1" id="KW-0687">Ribonucleoprotein</keyword>
<dbReference type="EMBL" id="CP003557">
    <property type="protein sequence ID" value="AFN74051.1"/>
    <property type="molecule type" value="Genomic_DNA"/>
</dbReference>
<dbReference type="HOGENOM" id="CLU_129874_0_0_10"/>
<proteinExistence type="predicted"/>
<keyword evidence="1" id="KW-0689">Ribosomal protein</keyword>
<reference evidence="1 2" key="1">
    <citation type="journal article" date="2013" name="PLoS ONE">
        <title>Genomic analysis of Melioribacter roseus, facultatively anaerobic organotrophic bacterium representing a novel deep lineage within Bacteriodetes/Chlorobi group.</title>
        <authorList>
            <person name="Kadnikov V.V."/>
            <person name="Mardanov A.V."/>
            <person name="Podosokorskaya O.A."/>
            <person name="Gavrilov S.N."/>
            <person name="Kublanov I.V."/>
            <person name="Beletsky A.V."/>
            <person name="Bonch-Osmolovskaya E.A."/>
            <person name="Ravin N.V."/>
        </authorList>
    </citation>
    <scope>NUCLEOTIDE SEQUENCE [LARGE SCALE GENOMIC DNA]</scope>
    <source>
        <strain evidence="2">JCM 17771 / P3M-2</strain>
    </source>
</reference>
<dbReference type="OrthoDB" id="5515766at2"/>
<dbReference type="eggNOG" id="COG0399">
    <property type="taxonomic scope" value="Bacteria"/>
</dbReference>
<dbReference type="GO" id="GO:0005840">
    <property type="term" value="C:ribosome"/>
    <property type="evidence" value="ECO:0007669"/>
    <property type="project" value="UniProtKB-KW"/>
</dbReference>
<protein>
    <submittedName>
        <fullName evidence="1">Ribosomal protein S23</fullName>
    </submittedName>
</protein>
<dbReference type="SUPFAM" id="SSF158446">
    <property type="entry name" value="IVS-encoded protein-like"/>
    <property type="match status" value="1"/>
</dbReference>